<accession>A0A0G4MDQ6</accession>
<protein>
    <submittedName>
        <fullName evidence="2">Uncharacterized protein</fullName>
    </submittedName>
</protein>
<proteinExistence type="predicted"/>
<dbReference type="EMBL" id="CVQI01034463">
    <property type="protein sequence ID" value="CRK45003.1"/>
    <property type="molecule type" value="Genomic_DNA"/>
</dbReference>
<feature type="non-terminal residue" evidence="2">
    <location>
        <position position="1"/>
    </location>
</feature>
<evidence type="ECO:0000256" key="1">
    <source>
        <dbReference type="SAM" id="MobiDB-lite"/>
    </source>
</evidence>
<feature type="region of interest" description="Disordered" evidence="1">
    <location>
        <begin position="1"/>
        <end position="48"/>
    </location>
</feature>
<name>A0A0G4MDQ6_VERLO</name>
<evidence type="ECO:0000313" key="5">
    <source>
        <dbReference type="Proteomes" id="UP000045706"/>
    </source>
</evidence>
<evidence type="ECO:0000313" key="3">
    <source>
        <dbReference type="EMBL" id="CRK45003.1"/>
    </source>
</evidence>
<dbReference type="AlphaFoldDB" id="A0A0G4MDQ6"/>
<dbReference type="EMBL" id="CVQH01022129">
    <property type="protein sequence ID" value="CRK32433.1"/>
    <property type="molecule type" value="Genomic_DNA"/>
</dbReference>
<keyword evidence="4" id="KW-1185">Reference proteome</keyword>
<feature type="compositionally biased region" description="Basic and acidic residues" evidence="1">
    <location>
        <begin position="1"/>
        <end position="11"/>
    </location>
</feature>
<reference evidence="4 5" key="1">
    <citation type="submission" date="2015-05" db="EMBL/GenBank/DDBJ databases">
        <authorList>
            <person name="Fogelqvist Johan"/>
        </authorList>
    </citation>
    <scope>NUCLEOTIDE SEQUENCE [LARGE SCALE GENOMIC DNA]</scope>
    <source>
        <strain evidence="2">VL1</strain>
        <strain evidence="3">VL2</strain>
    </source>
</reference>
<dbReference type="Proteomes" id="UP000044602">
    <property type="component" value="Unassembled WGS sequence"/>
</dbReference>
<sequence length="48" mass="5350">LLLEHHGHDAQDCQAVRRGPRARHAQGGARDALHVRGARAPRPRRGRL</sequence>
<feature type="compositionally biased region" description="Basic residues" evidence="1">
    <location>
        <begin position="36"/>
        <end position="48"/>
    </location>
</feature>
<gene>
    <name evidence="2" type="ORF">BN1708_019005</name>
    <name evidence="3" type="ORF">BN1723_019615</name>
</gene>
<evidence type="ECO:0000313" key="2">
    <source>
        <dbReference type="EMBL" id="CRK32433.1"/>
    </source>
</evidence>
<dbReference type="Proteomes" id="UP000045706">
    <property type="component" value="Unassembled WGS sequence"/>
</dbReference>
<organism evidence="2 4">
    <name type="scientific">Verticillium longisporum</name>
    <name type="common">Verticillium dahliae var. longisporum</name>
    <dbReference type="NCBI Taxonomy" id="100787"/>
    <lineage>
        <taxon>Eukaryota</taxon>
        <taxon>Fungi</taxon>
        <taxon>Dikarya</taxon>
        <taxon>Ascomycota</taxon>
        <taxon>Pezizomycotina</taxon>
        <taxon>Sordariomycetes</taxon>
        <taxon>Hypocreomycetidae</taxon>
        <taxon>Glomerellales</taxon>
        <taxon>Plectosphaerellaceae</taxon>
        <taxon>Verticillium</taxon>
    </lineage>
</organism>
<evidence type="ECO:0000313" key="4">
    <source>
        <dbReference type="Proteomes" id="UP000044602"/>
    </source>
</evidence>